<accession>A0AAX4JFD2</accession>
<evidence type="ECO:0000256" key="2">
    <source>
        <dbReference type="SAM" id="MobiDB-lite"/>
    </source>
</evidence>
<dbReference type="KEGG" id="vnx:VNE69_10011"/>
<evidence type="ECO:0000256" key="1">
    <source>
        <dbReference type="SAM" id="Coils"/>
    </source>
</evidence>
<keyword evidence="1" id="KW-0175">Coiled coil</keyword>
<proteinExistence type="predicted"/>
<name>A0AAX4JFD2_9MICR</name>
<feature type="compositionally biased region" description="Basic residues" evidence="2">
    <location>
        <begin position="96"/>
        <end position="126"/>
    </location>
</feature>
<reference evidence="3" key="1">
    <citation type="journal article" date="2024" name="BMC Genomics">
        <title>Functional annotation of a divergent genome using sequence and structure-based similarity.</title>
        <authorList>
            <person name="Svedberg D."/>
            <person name="Winiger R.R."/>
            <person name="Berg A."/>
            <person name="Sharma H."/>
            <person name="Tellgren-Roth C."/>
            <person name="Debrunner-Vossbrinck B.A."/>
            <person name="Vossbrinck C.R."/>
            <person name="Barandun J."/>
        </authorList>
    </citation>
    <scope>NUCLEOTIDE SEQUENCE</scope>
    <source>
        <strain evidence="3">Illinois isolate</strain>
    </source>
</reference>
<dbReference type="EMBL" id="CP142735">
    <property type="protein sequence ID" value="WUR04659.1"/>
    <property type="molecule type" value="Genomic_DNA"/>
</dbReference>
<dbReference type="RefSeq" id="XP_065330804.1">
    <property type="nucleotide sequence ID" value="XM_065474732.1"/>
</dbReference>
<dbReference type="Proteomes" id="UP001334084">
    <property type="component" value="Chromosome 10"/>
</dbReference>
<protein>
    <submittedName>
        <fullName evidence="3">Uncharacterized protein</fullName>
    </submittedName>
</protein>
<evidence type="ECO:0000313" key="4">
    <source>
        <dbReference type="Proteomes" id="UP001334084"/>
    </source>
</evidence>
<feature type="region of interest" description="Disordered" evidence="2">
    <location>
        <begin position="89"/>
        <end position="126"/>
    </location>
</feature>
<organism evidence="3 4">
    <name type="scientific">Vairimorpha necatrix</name>
    <dbReference type="NCBI Taxonomy" id="6039"/>
    <lineage>
        <taxon>Eukaryota</taxon>
        <taxon>Fungi</taxon>
        <taxon>Fungi incertae sedis</taxon>
        <taxon>Microsporidia</taxon>
        <taxon>Nosematidae</taxon>
        <taxon>Vairimorpha</taxon>
    </lineage>
</organism>
<feature type="coiled-coil region" evidence="1">
    <location>
        <begin position="41"/>
        <end position="68"/>
    </location>
</feature>
<dbReference type="AlphaFoldDB" id="A0AAX4JFD2"/>
<sequence>MDKIILEDVNDVLKREKLFKKSALKLLSTLKYTKPDTGFTLLRTQKELDDLEKEYVDVDNTKKIQKIEKTIKKKVEEVSEEIEYEPELSRKERVSKNKKKYPVYLTKGKKKREMKSRKKSRRRRNK</sequence>
<evidence type="ECO:0000313" key="3">
    <source>
        <dbReference type="EMBL" id="WUR04659.1"/>
    </source>
</evidence>
<keyword evidence="4" id="KW-1185">Reference proteome</keyword>
<gene>
    <name evidence="3" type="ORF">VNE69_10011</name>
</gene>
<dbReference type="GeneID" id="90542493"/>